<dbReference type="EMBL" id="LHXX01000003">
    <property type="protein sequence ID" value="KXB02805.1"/>
    <property type="molecule type" value="Genomic_DNA"/>
</dbReference>
<dbReference type="GO" id="GO:0001731">
    <property type="term" value="P:formation of translation preinitiation complex"/>
    <property type="evidence" value="ECO:0007669"/>
    <property type="project" value="UniProtKB-UniRule"/>
</dbReference>
<evidence type="ECO:0000256" key="4">
    <source>
        <dbReference type="HAMAP-Rule" id="MF_00604"/>
    </source>
</evidence>
<name>A0A133V8Q4_9EURY</name>
<dbReference type="Proteomes" id="UP000070400">
    <property type="component" value="Unassembled WGS sequence"/>
</dbReference>
<evidence type="ECO:0000313" key="7">
    <source>
        <dbReference type="EMBL" id="KXB02805.1"/>
    </source>
</evidence>
<dbReference type="AlphaFoldDB" id="A0A133V8Q4"/>
<dbReference type="CDD" id="cd11567">
    <property type="entry name" value="YciH_like"/>
    <property type="match status" value="1"/>
</dbReference>
<evidence type="ECO:0000313" key="8">
    <source>
        <dbReference type="Proteomes" id="UP000070400"/>
    </source>
</evidence>
<evidence type="ECO:0000256" key="2">
    <source>
        <dbReference type="ARBA" id="ARBA00022845"/>
    </source>
</evidence>
<dbReference type="GO" id="GO:0002188">
    <property type="term" value="P:translation reinitiation"/>
    <property type="evidence" value="ECO:0007669"/>
    <property type="project" value="UniProtKB-UniRule"/>
</dbReference>
<keyword evidence="8" id="KW-1185">Reference proteome</keyword>
<gene>
    <name evidence="7" type="ORF">AKJ43_00445</name>
</gene>
<dbReference type="NCBIfam" id="TIGR01158">
    <property type="entry name" value="SUI1_rel"/>
    <property type="match status" value="1"/>
</dbReference>
<dbReference type="GO" id="GO:0003729">
    <property type="term" value="F:mRNA binding"/>
    <property type="evidence" value="ECO:0007669"/>
    <property type="project" value="TreeGrafter"/>
</dbReference>
<dbReference type="PANTHER" id="PTHR12789:SF0">
    <property type="entry name" value="DENSITY-REGULATED PROTEIN"/>
    <property type="match status" value="1"/>
</dbReference>
<comment type="similarity">
    <text evidence="1 4 5">Belongs to the SUI1 family.</text>
</comment>
<keyword evidence="2 4" id="KW-0810">Translation regulation</keyword>
<dbReference type="PANTHER" id="PTHR12789">
    <property type="entry name" value="DENSITY-REGULATED PROTEIN HOMOLOG"/>
    <property type="match status" value="1"/>
</dbReference>
<dbReference type="InterPro" id="IPR036877">
    <property type="entry name" value="SUI1_dom_sf"/>
</dbReference>
<evidence type="ECO:0000259" key="6">
    <source>
        <dbReference type="PROSITE" id="PS50296"/>
    </source>
</evidence>
<dbReference type="Pfam" id="PF01253">
    <property type="entry name" value="SUI1"/>
    <property type="match status" value="1"/>
</dbReference>
<dbReference type="GO" id="GO:0006417">
    <property type="term" value="P:regulation of translation"/>
    <property type="evidence" value="ECO:0007669"/>
    <property type="project" value="UniProtKB-UniRule"/>
</dbReference>
<dbReference type="NCBIfam" id="NF002096">
    <property type="entry name" value="PRK00939.1"/>
    <property type="match status" value="1"/>
</dbReference>
<dbReference type="GO" id="GO:0003743">
    <property type="term" value="F:translation initiation factor activity"/>
    <property type="evidence" value="ECO:0007669"/>
    <property type="project" value="UniProtKB-UniRule"/>
</dbReference>
<dbReference type="PROSITE" id="PS50296">
    <property type="entry name" value="SUI1"/>
    <property type="match status" value="1"/>
</dbReference>
<dbReference type="Gene3D" id="3.30.780.10">
    <property type="entry name" value="SUI1-like domain"/>
    <property type="match status" value="1"/>
</dbReference>
<dbReference type="InterPro" id="IPR022851">
    <property type="entry name" value="SUI1_arc"/>
</dbReference>
<accession>A0A133V8Q4</accession>
<evidence type="ECO:0000256" key="5">
    <source>
        <dbReference type="PIRNR" id="PIRNR037511"/>
    </source>
</evidence>
<keyword evidence="7" id="KW-0396">Initiation factor</keyword>
<proteinExistence type="inferred from homology"/>
<comment type="caution">
    <text evidence="7">The sequence shown here is derived from an EMBL/GenBank/DDBJ whole genome shotgun (WGS) entry which is preliminary data.</text>
</comment>
<dbReference type="InterPro" id="IPR001950">
    <property type="entry name" value="SUI1"/>
</dbReference>
<reference evidence="7 8" key="1">
    <citation type="journal article" date="2016" name="Sci. Rep.">
        <title>Metabolic traits of an uncultured archaeal lineage -MSBL1- from brine pools of the Red Sea.</title>
        <authorList>
            <person name="Mwirichia R."/>
            <person name="Alam I."/>
            <person name="Rashid M."/>
            <person name="Vinu M."/>
            <person name="Ba-Alawi W."/>
            <person name="Anthony Kamau A."/>
            <person name="Kamanda Ngugi D."/>
            <person name="Goker M."/>
            <person name="Klenk H.P."/>
            <person name="Bajic V."/>
            <person name="Stingl U."/>
        </authorList>
    </citation>
    <scope>NUCLEOTIDE SEQUENCE [LARGE SCALE GENOMIC DNA]</scope>
    <source>
        <strain evidence="7">SCGC-AAA261D19</strain>
    </source>
</reference>
<protein>
    <recommendedName>
        <fullName evidence="4 5">Protein translation factor SUI1 homolog</fullName>
    </recommendedName>
</protein>
<organism evidence="7 8">
    <name type="scientific">candidate division MSBL1 archaeon SCGC-AAA261D19</name>
    <dbReference type="NCBI Taxonomy" id="1698273"/>
    <lineage>
        <taxon>Archaea</taxon>
        <taxon>Methanobacteriati</taxon>
        <taxon>Methanobacteriota</taxon>
        <taxon>candidate division MSBL1</taxon>
    </lineage>
</organism>
<dbReference type="SUPFAM" id="SSF55159">
    <property type="entry name" value="eIF1-like"/>
    <property type="match status" value="1"/>
</dbReference>
<dbReference type="InterPro" id="IPR050318">
    <property type="entry name" value="DENR/SUI1_TIF"/>
</dbReference>
<evidence type="ECO:0000256" key="1">
    <source>
        <dbReference type="ARBA" id="ARBA00005422"/>
    </source>
</evidence>
<dbReference type="PIRSF" id="PIRSF037511">
    <property type="entry name" value="Transl_init_SUI1_pro"/>
    <property type="match status" value="1"/>
</dbReference>
<dbReference type="HAMAP" id="MF_00604">
    <property type="entry name" value="SUI1"/>
    <property type="match status" value="1"/>
</dbReference>
<feature type="domain" description="SUI1" evidence="6">
    <location>
        <begin position="27"/>
        <end position="93"/>
    </location>
</feature>
<dbReference type="InterPro" id="IPR005872">
    <property type="entry name" value="SUI1_arc_bac"/>
</dbReference>
<evidence type="ECO:0000256" key="3">
    <source>
        <dbReference type="ARBA" id="ARBA00022917"/>
    </source>
</evidence>
<sequence length="102" mass="11267">MPEICPTCGLPKDLCACEEIAREQQKINIYVTKRAFGKEMTIIKGIDEKQVDLEDLASKLKSNLACGGTVKDGKIELQGKHKSRIKEILTGMGFSPSMINLK</sequence>
<keyword evidence="3 4" id="KW-0648">Protein biosynthesis</keyword>